<dbReference type="AlphaFoldDB" id="E3REJ1"/>
<reference evidence="1 2" key="1">
    <citation type="journal article" date="2010" name="Genome Biol.">
        <title>A first genome assembly of the barley fungal pathogen Pyrenophora teres f. teres.</title>
        <authorList>
            <person name="Ellwood S.R."/>
            <person name="Liu Z."/>
            <person name="Syme R.A."/>
            <person name="Lai Z."/>
            <person name="Hane J.K."/>
            <person name="Keiper F."/>
            <person name="Moffat C.S."/>
            <person name="Oliver R.P."/>
            <person name="Friesen T.L."/>
        </authorList>
    </citation>
    <scope>NUCLEOTIDE SEQUENCE [LARGE SCALE GENOMIC DNA]</scope>
    <source>
        <strain evidence="1 2">0-1</strain>
    </source>
</reference>
<dbReference type="EMBL" id="GL532445">
    <property type="protein sequence ID" value="EFQ95858.1"/>
    <property type="molecule type" value="Genomic_DNA"/>
</dbReference>
<dbReference type="Proteomes" id="UP000001067">
    <property type="component" value="Unassembled WGS sequence"/>
</dbReference>
<dbReference type="OrthoDB" id="3699721at2759"/>
<dbReference type="KEGG" id="pte:PTT_04487"/>
<gene>
    <name evidence="1" type="ORF">PTT_04487</name>
</gene>
<evidence type="ECO:0000313" key="1">
    <source>
        <dbReference type="EMBL" id="EFQ95858.1"/>
    </source>
</evidence>
<dbReference type="HOGENOM" id="CLU_2795195_0_0_1"/>
<keyword evidence="2" id="KW-1185">Reference proteome</keyword>
<sequence length="68" mass="7945">MNEFGCRYESDVECIVALWNVFGDSNPQVTADKAIHDLTYPHFPNPTYKTEREAWSYFPSFPHVFATR</sequence>
<organism evidence="2">
    <name type="scientific">Pyrenophora teres f. teres (strain 0-1)</name>
    <name type="common">Barley net blotch fungus</name>
    <name type="synonym">Drechslera teres f. teres</name>
    <dbReference type="NCBI Taxonomy" id="861557"/>
    <lineage>
        <taxon>Eukaryota</taxon>
        <taxon>Fungi</taxon>
        <taxon>Dikarya</taxon>
        <taxon>Ascomycota</taxon>
        <taxon>Pezizomycotina</taxon>
        <taxon>Dothideomycetes</taxon>
        <taxon>Pleosporomycetidae</taxon>
        <taxon>Pleosporales</taxon>
        <taxon>Pleosporineae</taxon>
        <taxon>Pleosporaceae</taxon>
        <taxon>Pyrenophora</taxon>
    </lineage>
</organism>
<proteinExistence type="predicted"/>
<name>E3REJ1_PYRTT</name>
<protein>
    <submittedName>
        <fullName evidence="1">Uncharacterized protein</fullName>
    </submittedName>
</protein>
<accession>E3REJ1</accession>
<evidence type="ECO:0000313" key="2">
    <source>
        <dbReference type="Proteomes" id="UP000001067"/>
    </source>
</evidence>